<organism evidence="2 3">
    <name type="scientific">Brachionus plicatilis</name>
    <name type="common">Marine rotifer</name>
    <name type="synonym">Brachionus muelleri</name>
    <dbReference type="NCBI Taxonomy" id="10195"/>
    <lineage>
        <taxon>Eukaryota</taxon>
        <taxon>Metazoa</taxon>
        <taxon>Spiralia</taxon>
        <taxon>Gnathifera</taxon>
        <taxon>Rotifera</taxon>
        <taxon>Eurotatoria</taxon>
        <taxon>Monogononta</taxon>
        <taxon>Pseudotrocha</taxon>
        <taxon>Ploima</taxon>
        <taxon>Brachionidae</taxon>
        <taxon>Brachionus</taxon>
    </lineage>
</organism>
<dbReference type="AlphaFoldDB" id="A0A3M7QMA9"/>
<evidence type="ECO:0000313" key="3">
    <source>
        <dbReference type="Proteomes" id="UP000276133"/>
    </source>
</evidence>
<name>A0A3M7QMA9_BRAPC</name>
<feature type="chain" id="PRO_5018186505" evidence="1">
    <location>
        <begin position="23"/>
        <end position="333"/>
    </location>
</feature>
<protein>
    <submittedName>
        <fullName evidence="2">Uncharacterized protein</fullName>
    </submittedName>
</protein>
<proteinExistence type="predicted"/>
<gene>
    <name evidence="2" type="ORF">BpHYR1_045565</name>
</gene>
<dbReference type="EMBL" id="REGN01005697">
    <property type="protein sequence ID" value="RNA12403.1"/>
    <property type="molecule type" value="Genomic_DNA"/>
</dbReference>
<keyword evidence="3" id="KW-1185">Reference proteome</keyword>
<dbReference type="Proteomes" id="UP000276133">
    <property type="component" value="Unassembled WGS sequence"/>
</dbReference>
<evidence type="ECO:0000256" key="1">
    <source>
        <dbReference type="SAM" id="SignalP"/>
    </source>
</evidence>
<dbReference type="OrthoDB" id="10344820at2759"/>
<reference evidence="2 3" key="1">
    <citation type="journal article" date="2018" name="Sci. Rep.">
        <title>Genomic signatures of local adaptation to the degree of environmental predictability in rotifers.</title>
        <authorList>
            <person name="Franch-Gras L."/>
            <person name="Hahn C."/>
            <person name="Garcia-Roger E.M."/>
            <person name="Carmona M.J."/>
            <person name="Serra M."/>
            <person name="Gomez A."/>
        </authorList>
    </citation>
    <scope>NUCLEOTIDE SEQUENCE [LARGE SCALE GENOMIC DNA]</scope>
    <source>
        <strain evidence="2">HYR1</strain>
    </source>
</reference>
<evidence type="ECO:0000313" key="2">
    <source>
        <dbReference type="EMBL" id="RNA12403.1"/>
    </source>
</evidence>
<accession>A0A3M7QMA9</accession>
<keyword evidence="1" id="KW-0732">Signal</keyword>
<comment type="caution">
    <text evidence="2">The sequence shown here is derived from an EMBL/GenBank/DDBJ whole genome shotgun (WGS) entry which is preliminary data.</text>
</comment>
<sequence>MYLNNPFKLIFIFFCLSSPALSINSTLECSSTNDPHMINFKKVAFEFHHGGIFPLYESIYVKINAGFNPCSAYSQAFCNCLIEIELYTGEYVLVNNCYGIDSYIQTDMDNLDCYTLIDHNLLFSELAWQTVPAYHRSFKCATTPTNSLAIRTTLTSERNDVLILLYKSEDIIDQIKIYPSDNYAIDSMQDFDKSLCGSYDRIDVPKIETNKIEIDVAFKTKCKEVLVDKCVEEVVLPSQMVSLESRISKLVEDCALDASIGSESIGKFQIALFEQTVYEELTKNFKRSYCTSGTCLSEQAFLILRKFCYCKKMRPNSLCLIDQKCSGAFTLCI</sequence>
<feature type="signal peptide" evidence="1">
    <location>
        <begin position="1"/>
        <end position="22"/>
    </location>
</feature>